<dbReference type="PANTHER" id="PTHR43452">
    <property type="entry name" value="PYRUVATE DECARBOXYLASE"/>
    <property type="match status" value="1"/>
</dbReference>
<evidence type="ECO:0000256" key="6">
    <source>
        <dbReference type="ARBA" id="ARBA00022723"/>
    </source>
</evidence>
<name>A0ABP9ZHP3_9LACO</name>
<evidence type="ECO:0000256" key="11">
    <source>
        <dbReference type="RuleBase" id="RU362132"/>
    </source>
</evidence>
<dbReference type="Proteomes" id="UP001438112">
    <property type="component" value="Unassembled WGS sequence"/>
</dbReference>
<evidence type="ECO:0000313" key="15">
    <source>
        <dbReference type="EMBL" id="GAA6114318.1"/>
    </source>
</evidence>
<feature type="domain" description="Thiamine pyrophosphate enzyme TPP-binding" evidence="13">
    <location>
        <begin position="394"/>
        <end position="530"/>
    </location>
</feature>
<dbReference type="CDD" id="cd02005">
    <property type="entry name" value="TPP_PDC_IPDC"/>
    <property type="match status" value="1"/>
</dbReference>
<evidence type="ECO:0000259" key="12">
    <source>
        <dbReference type="Pfam" id="PF00205"/>
    </source>
</evidence>
<organism evidence="15 16">
    <name type="scientific">Apilactobacillus apinorum</name>
    <dbReference type="NCBI Taxonomy" id="1218495"/>
    <lineage>
        <taxon>Bacteria</taxon>
        <taxon>Bacillati</taxon>
        <taxon>Bacillota</taxon>
        <taxon>Bacilli</taxon>
        <taxon>Lactobacillales</taxon>
        <taxon>Lactobacillaceae</taxon>
        <taxon>Apilactobacillus</taxon>
    </lineage>
</organism>
<comment type="function">
    <text evidence="3">Decarboxylates branched-chain and aromatic alpha-keto acids to aldehydes.</text>
</comment>
<evidence type="ECO:0000259" key="13">
    <source>
        <dbReference type="Pfam" id="PF02775"/>
    </source>
</evidence>
<sequence length="553" mass="60770">MSNSYKLSDYLLDVVKYMGANDIFGVPGDYNLQFLDHITHRQDLKWTGNANELNASYMADGYAREKGFATFVTTFGVGELSAINGLAGSIAEHVPVLEIVGAPTNEVQNNGALVHHTFGDHDFNRFENAHRQLGIKSARLNKDDAVNQINDIAKYIYESKKPAYLILPTNLVEMEVNPSLKDKIADLFIPASHNVEKAFHEIKDAINNSHNPVIIMGHEVDRFNLFEDIKNFSAQNNIPVLDLGLGKGNIDESFANFVGTYNGEISDETINAYVENADTVILVGAKLTDSVTGGFTQQFAENNTIAISYDGASIYGKAVDGDYHFASVMEELSNTTLDLSLPAVKANDSNNSLNPSDAKLTQSFYDQAIANYLNENNTLVAEQGTSFFGLASQKLTKGAKFFGQPLWGSIGYAFPAALGNQIADKNRRVVLSTGEGSLQLTIQEFGLAFREQLHPVMFVIDNTGYTVERVIHGMHESYNDVPGLNYGAMPNAFGASDDQYDFIEASTEKELIDAIEKAKVETDKFVLIQVNMDMQDVPEQLAKTAIAFANQNK</sequence>
<gene>
    <name evidence="15" type="ORF">AP20H10_06810</name>
</gene>
<keyword evidence="8" id="KW-0460">Magnesium</keyword>
<dbReference type="InterPro" id="IPR011766">
    <property type="entry name" value="TPP_enzyme_TPP-bd"/>
</dbReference>
<feature type="domain" description="Thiamine pyrophosphate enzyme central" evidence="12">
    <location>
        <begin position="201"/>
        <end position="315"/>
    </location>
</feature>
<dbReference type="RefSeq" id="WP_353317791.1">
    <property type="nucleotide sequence ID" value="NZ_BAABVV010000033.1"/>
</dbReference>
<dbReference type="Gene3D" id="3.40.50.1220">
    <property type="entry name" value="TPP-binding domain"/>
    <property type="match status" value="1"/>
</dbReference>
<dbReference type="InterPro" id="IPR029061">
    <property type="entry name" value="THDP-binding"/>
</dbReference>
<dbReference type="PANTHER" id="PTHR43452:SF30">
    <property type="entry name" value="PYRUVATE DECARBOXYLASE ISOZYME 1-RELATED"/>
    <property type="match status" value="1"/>
</dbReference>
<dbReference type="SUPFAM" id="SSF52518">
    <property type="entry name" value="Thiamin diphosphate-binding fold (THDP-binding)"/>
    <property type="match status" value="2"/>
</dbReference>
<evidence type="ECO:0000256" key="7">
    <source>
        <dbReference type="ARBA" id="ARBA00022793"/>
    </source>
</evidence>
<dbReference type="SUPFAM" id="SSF52467">
    <property type="entry name" value="DHS-like NAD/FAD-binding domain"/>
    <property type="match status" value="1"/>
</dbReference>
<dbReference type="InterPro" id="IPR012000">
    <property type="entry name" value="Thiamin_PyroP_enz_cen_dom"/>
</dbReference>
<keyword evidence="16" id="KW-1185">Reference proteome</keyword>
<dbReference type="InterPro" id="IPR047213">
    <property type="entry name" value="TPP_PYR_PDC_IPDC-like"/>
</dbReference>
<reference evidence="15 16" key="1">
    <citation type="submission" date="2024-03" db="EMBL/GenBank/DDBJ databases">
        <title>Inconsistent identification of Apilactobacillus kunkeei-related strains obtained by well-developed overall genome related indices.</title>
        <authorList>
            <person name="Maeno S."/>
            <person name="Endo A."/>
        </authorList>
    </citation>
    <scope>NUCLEOTIDE SEQUENCE [LARGE SCALE GENOMIC DNA]</scope>
    <source>
        <strain evidence="15 16">20H-10</strain>
    </source>
</reference>
<evidence type="ECO:0000313" key="16">
    <source>
        <dbReference type="Proteomes" id="UP001438112"/>
    </source>
</evidence>
<dbReference type="InterPro" id="IPR029035">
    <property type="entry name" value="DHS-like_NAD/FAD-binding_dom"/>
</dbReference>
<comment type="caution">
    <text evidence="15">The sequence shown here is derived from an EMBL/GenBank/DDBJ whole genome shotgun (WGS) entry which is preliminary data.</text>
</comment>
<evidence type="ECO:0000256" key="9">
    <source>
        <dbReference type="ARBA" id="ARBA00023052"/>
    </source>
</evidence>
<evidence type="ECO:0000256" key="2">
    <source>
        <dbReference type="ARBA" id="ARBA00001964"/>
    </source>
</evidence>
<comment type="cofactor">
    <cofactor evidence="2">
        <name>thiamine diphosphate</name>
        <dbReference type="ChEBI" id="CHEBI:58937"/>
    </cofactor>
</comment>
<dbReference type="InterPro" id="IPR012001">
    <property type="entry name" value="Thiamin_PyroP_enz_TPP-bd_dom"/>
</dbReference>
<evidence type="ECO:0000256" key="8">
    <source>
        <dbReference type="ARBA" id="ARBA00022842"/>
    </source>
</evidence>
<proteinExistence type="inferred from homology"/>
<dbReference type="Pfam" id="PF02775">
    <property type="entry name" value="TPP_enzyme_C"/>
    <property type="match status" value="1"/>
</dbReference>
<dbReference type="InterPro" id="IPR012110">
    <property type="entry name" value="PDC/IPDC-like"/>
</dbReference>
<keyword evidence="10" id="KW-0456">Lyase</keyword>
<evidence type="ECO:0000256" key="1">
    <source>
        <dbReference type="ARBA" id="ARBA00001920"/>
    </source>
</evidence>
<evidence type="ECO:0000256" key="5">
    <source>
        <dbReference type="ARBA" id="ARBA00020054"/>
    </source>
</evidence>
<keyword evidence="9 11" id="KW-0786">Thiamine pyrophosphate</keyword>
<feature type="domain" description="Thiamine pyrophosphate enzyme N-terminal TPP-binding" evidence="14">
    <location>
        <begin position="6"/>
        <end position="115"/>
    </location>
</feature>
<dbReference type="Gene3D" id="3.40.50.970">
    <property type="match status" value="2"/>
</dbReference>
<comment type="similarity">
    <text evidence="4 11">Belongs to the TPP enzyme family.</text>
</comment>
<dbReference type="CDD" id="cd07038">
    <property type="entry name" value="TPP_PYR_PDC_IPDC_like"/>
    <property type="match status" value="1"/>
</dbReference>
<dbReference type="Pfam" id="PF00205">
    <property type="entry name" value="TPP_enzyme_M"/>
    <property type="match status" value="1"/>
</dbReference>
<dbReference type="EMBL" id="BAABVV010000033">
    <property type="protein sequence ID" value="GAA6114318.1"/>
    <property type="molecule type" value="Genomic_DNA"/>
</dbReference>
<evidence type="ECO:0000256" key="10">
    <source>
        <dbReference type="ARBA" id="ARBA00023239"/>
    </source>
</evidence>
<comment type="cofactor">
    <cofactor evidence="1">
        <name>a metal cation</name>
        <dbReference type="ChEBI" id="CHEBI:25213"/>
    </cofactor>
</comment>
<dbReference type="PIRSF" id="PIRSF036565">
    <property type="entry name" value="Pyruvt_ip_decrb"/>
    <property type="match status" value="1"/>
</dbReference>
<protein>
    <recommendedName>
        <fullName evidence="5">Alpha-keto-acid decarboxylase</fullName>
    </recommendedName>
</protein>
<evidence type="ECO:0000256" key="3">
    <source>
        <dbReference type="ARBA" id="ARBA00002938"/>
    </source>
</evidence>
<dbReference type="InterPro" id="IPR047214">
    <property type="entry name" value="TPP_PDC_IPDC"/>
</dbReference>
<evidence type="ECO:0000256" key="4">
    <source>
        <dbReference type="ARBA" id="ARBA00007812"/>
    </source>
</evidence>
<evidence type="ECO:0000259" key="14">
    <source>
        <dbReference type="Pfam" id="PF02776"/>
    </source>
</evidence>
<keyword evidence="6" id="KW-0479">Metal-binding</keyword>
<keyword evidence="7" id="KW-0210">Decarboxylase</keyword>
<dbReference type="Pfam" id="PF02776">
    <property type="entry name" value="TPP_enzyme_N"/>
    <property type="match status" value="1"/>
</dbReference>
<accession>A0ABP9ZHP3</accession>